<feature type="domain" description="Nudix hydrolase" evidence="1">
    <location>
        <begin position="17"/>
        <end position="146"/>
    </location>
</feature>
<dbReference type="GO" id="GO:0047631">
    <property type="term" value="F:ADP-ribose diphosphatase activity"/>
    <property type="evidence" value="ECO:0007669"/>
    <property type="project" value="TreeGrafter"/>
</dbReference>
<dbReference type="GO" id="GO:0035529">
    <property type="term" value="F:NADH pyrophosphatase activity"/>
    <property type="evidence" value="ECO:0007669"/>
    <property type="project" value="TreeGrafter"/>
</dbReference>
<organism evidence="2 3">
    <name type="scientific">Paramecium primaurelia</name>
    <dbReference type="NCBI Taxonomy" id="5886"/>
    <lineage>
        <taxon>Eukaryota</taxon>
        <taxon>Sar</taxon>
        <taxon>Alveolata</taxon>
        <taxon>Ciliophora</taxon>
        <taxon>Intramacronucleata</taxon>
        <taxon>Oligohymenophorea</taxon>
        <taxon>Peniculida</taxon>
        <taxon>Parameciidae</taxon>
        <taxon>Paramecium</taxon>
    </lineage>
</organism>
<evidence type="ECO:0000313" key="2">
    <source>
        <dbReference type="EMBL" id="CAD8044752.1"/>
    </source>
</evidence>
<reference evidence="2" key="1">
    <citation type="submission" date="2021-01" db="EMBL/GenBank/DDBJ databases">
        <authorList>
            <consortium name="Genoscope - CEA"/>
            <person name="William W."/>
        </authorList>
    </citation>
    <scope>NUCLEOTIDE SEQUENCE</scope>
</reference>
<dbReference type="AlphaFoldDB" id="A0A8S1JQC0"/>
<dbReference type="PANTHER" id="PTHR13994">
    <property type="entry name" value="NUDIX HYDROLASE RELATED"/>
    <property type="match status" value="1"/>
</dbReference>
<dbReference type="InterPro" id="IPR000086">
    <property type="entry name" value="NUDIX_hydrolase_dom"/>
</dbReference>
<dbReference type="Proteomes" id="UP000688137">
    <property type="component" value="Unassembled WGS sequence"/>
</dbReference>
<dbReference type="InterPro" id="IPR003293">
    <property type="entry name" value="Nudix_hydrolase6-like"/>
</dbReference>
<proteinExistence type="predicted"/>
<dbReference type="GO" id="GO:0051287">
    <property type="term" value="F:NAD binding"/>
    <property type="evidence" value="ECO:0007669"/>
    <property type="project" value="TreeGrafter"/>
</dbReference>
<dbReference type="PANTHER" id="PTHR13994:SF13">
    <property type="entry name" value="FI03680P"/>
    <property type="match status" value="1"/>
</dbReference>
<dbReference type="PROSITE" id="PS51462">
    <property type="entry name" value="NUDIX"/>
    <property type="match status" value="1"/>
</dbReference>
<accession>A0A8S1JQC0</accession>
<keyword evidence="3" id="KW-1185">Reference proteome</keyword>
<dbReference type="PROSITE" id="PS00893">
    <property type="entry name" value="NUDIX_BOX"/>
    <property type="match status" value="1"/>
</dbReference>
<protein>
    <recommendedName>
        <fullName evidence="1">Nudix hydrolase domain-containing protein</fullName>
    </recommendedName>
</protein>
<dbReference type="Pfam" id="PF00293">
    <property type="entry name" value="NUDIX"/>
    <property type="match status" value="1"/>
</dbReference>
<comment type="caution">
    <text evidence="2">The sequence shown here is derived from an EMBL/GenBank/DDBJ whole genome shotgun (WGS) entry which is preliminary data.</text>
</comment>
<gene>
    <name evidence="2" type="ORF">PPRIM_AZ9-3.1.T0080318</name>
</gene>
<evidence type="ECO:0000313" key="3">
    <source>
        <dbReference type="Proteomes" id="UP000688137"/>
    </source>
</evidence>
<dbReference type="EMBL" id="CAJJDM010000004">
    <property type="protein sequence ID" value="CAD8044752.1"/>
    <property type="molecule type" value="Genomic_DNA"/>
</dbReference>
<name>A0A8S1JQC0_PARPR</name>
<dbReference type="InterPro" id="IPR020084">
    <property type="entry name" value="NUDIX_hydrolase_CS"/>
</dbReference>
<dbReference type="OMA" id="CKWWNID"/>
<sequence>MLETKNDTITLAFTQPQNKCSIGVGAIIRKQNQILLVQEANGPVRYSWAFPAGLLQENETIQAGITREIQEEIGVDSQYKSIIFFGQQPQSRWGKQDFYFGCEVEIFKDEFKICQNELLDCKWWNIDQIHQLALTPITRIGLPFIL</sequence>
<evidence type="ECO:0000259" key="1">
    <source>
        <dbReference type="PROSITE" id="PS51462"/>
    </source>
</evidence>